<evidence type="ECO:0000256" key="4">
    <source>
        <dbReference type="ARBA" id="ARBA00013432"/>
    </source>
</evidence>
<evidence type="ECO:0000259" key="7">
    <source>
        <dbReference type="SMART" id="SM00563"/>
    </source>
</evidence>
<evidence type="ECO:0000313" key="8">
    <source>
        <dbReference type="EMBL" id="BDW86581.1"/>
    </source>
</evidence>
<keyword evidence="6" id="KW-1133">Transmembrane helix</keyword>
<dbReference type="Proteomes" id="UP001337723">
    <property type="component" value="Chromosome"/>
</dbReference>
<evidence type="ECO:0000256" key="2">
    <source>
        <dbReference type="ARBA" id="ARBA00004765"/>
    </source>
</evidence>
<dbReference type="InterPro" id="IPR045520">
    <property type="entry name" value="GPAT/DHAPAT_C"/>
</dbReference>
<keyword evidence="9" id="KW-1185">Reference proteome</keyword>
<dbReference type="AlphaFoldDB" id="A0AA48KNW9"/>
<feature type="domain" description="Phospholipid/glycerol acyltransferase" evidence="7">
    <location>
        <begin position="151"/>
        <end position="275"/>
    </location>
</feature>
<evidence type="ECO:0000256" key="6">
    <source>
        <dbReference type="SAM" id="Phobius"/>
    </source>
</evidence>
<reference evidence="8 9" key="1">
    <citation type="submission" date="2023-01" db="EMBL/GenBank/DDBJ databases">
        <title>Complete genome sequence of Roseicyclus marinus strain Dej080120_10.</title>
        <authorList>
            <person name="Ueki S."/>
            <person name="Maruyama F."/>
        </authorList>
    </citation>
    <scope>NUCLEOTIDE SEQUENCE [LARGE SCALE GENOMIC DNA]</scope>
    <source>
        <strain evidence="8 9">Dej080120_10</strain>
    </source>
</reference>
<evidence type="ECO:0000256" key="5">
    <source>
        <dbReference type="ARBA" id="ARBA00048427"/>
    </source>
</evidence>
<evidence type="ECO:0000256" key="3">
    <source>
        <dbReference type="ARBA" id="ARBA00013113"/>
    </source>
</evidence>
<comment type="pathway">
    <text evidence="2">Phospholipid metabolism; CDP-diacylglycerol biosynthesis; CDP-diacylglycerol from sn-glycerol 3-phosphate: step 1/3.</text>
</comment>
<keyword evidence="6" id="KW-0472">Membrane</keyword>
<protein>
    <recommendedName>
        <fullName evidence="4">Glycerol-3-phosphate acyltransferase</fullName>
        <ecNumber evidence="3">2.3.1.15</ecNumber>
    </recommendedName>
</protein>
<dbReference type="KEGG" id="rmai:MACH21_27580"/>
<sequence>MTGSVTLPIWLFVLILLFAGVTFASHFLFPSVRWFLRRRLERAVDELNKRLKRPIQPFKLARRMDTIRRLIYDPEVARAIAEHAQANNLRADVAFQKAERYAREIVPGFSAFTYFGFAIRAARILSQSLYRVRLVHANDPALEAIPADATVVFVMNHRSNMDYVLVTWLVAERSALAYAVGEWARVWPMRQLVRAMGGYFIRRRHNNALYRKVLARYVQMATEAGVTQAVFPEGGLSRTGYLSRPKLGLFSYILEGFRPGRSRDVVFVPVALNYDRVMEDKTLIDAHVSGARRFRFSLRPIWRYLRRQLWNRITGRYHRYGYAAVSFGEPLSLSEFLQTPRPDAAADLGAELMGRIATVMPVTPVPLVAHALQDGVRSVVALDALLRRRIDAAKARGVTVHIPRDDIGYTIESGLRALIERRILRRTGDQLTLSETGQATDLLAFYAASVAHLLDEDRDRDHDAPAASRHAAAT</sequence>
<dbReference type="PANTHER" id="PTHR12563:SF17">
    <property type="entry name" value="DIHYDROXYACETONE PHOSPHATE ACYLTRANSFERASE"/>
    <property type="match status" value="1"/>
</dbReference>
<evidence type="ECO:0000313" key="9">
    <source>
        <dbReference type="Proteomes" id="UP001337723"/>
    </source>
</evidence>
<comment type="subcellular location">
    <subcellularLocation>
        <location evidence="1">Endomembrane system</location>
        <topology evidence="1">Peripheral membrane protein</topology>
    </subcellularLocation>
</comment>
<dbReference type="GO" id="GO:0004366">
    <property type="term" value="F:glycerol-3-phosphate O-acyltransferase activity"/>
    <property type="evidence" value="ECO:0007669"/>
    <property type="project" value="UniProtKB-EC"/>
</dbReference>
<dbReference type="EMBL" id="AP027266">
    <property type="protein sequence ID" value="BDW86581.1"/>
    <property type="molecule type" value="Genomic_DNA"/>
</dbReference>
<dbReference type="SUPFAM" id="SSF69593">
    <property type="entry name" value="Glycerol-3-phosphate (1)-acyltransferase"/>
    <property type="match status" value="1"/>
</dbReference>
<dbReference type="GO" id="GO:0006629">
    <property type="term" value="P:lipid metabolic process"/>
    <property type="evidence" value="ECO:0007669"/>
    <property type="project" value="InterPro"/>
</dbReference>
<comment type="catalytic activity">
    <reaction evidence="5">
        <text>sn-glycerol 3-phosphate + an acyl-CoA = a 1-acyl-sn-glycero-3-phosphate + CoA</text>
        <dbReference type="Rhea" id="RHEA:15325"/>
        <dbReference type="ChEBI" id="CHEBI:57287"/>
        <dbReference type="ChEBI" id="CHEBI:57597"/>
        <dbReference type="ChEBI" id="CHEBI:57970"/>
        <dbReference type="ChEBI" id="CHEBI:58342"/>
        <dbReference type="EC" id="2.3.1.15"/>
    </reaction>
</comment>
<accession>A0AA48KNW9</accession>
<evidence type="ECO:0000256" key="1">
    <source>
        <dbReference type="ARBA" id="ARBA00004184"/>
    </source>
</evidence>
<dbReference type="SMART" id="SM00563">
    <property type="entry name" value="PlsC"/>
    <property type="match status" value="1"/>
</dbReference>
<feature type="transmembrane region" description="Helical" evidence="6">
    <location>
        <begin position="6"/>
        <end position="29"/>
    </location>
</feature>
<dbReference type="InterPro" id="IPR002123">
    <property type="entry name" value="Plipid/glycerol_acylTrfase"/>
</dbReference>
<gene>
    <name evidence="8" type="ORF">MACH21_27580</name>
    <name evidence="8" type="ORF">PV383_20645</name>
</gene>
<dbReference type="Pfam" id="PF01553">
    <property type="entry name" value="Acyltransferase"/>
    <property type="match status" value="1"/>
</dbReference>
<dbReference type="InterPro" id="IPR022284">
    <property type="entry name" value="GPAT/DHAPAT"/>
</dbReference>
<dbReference type="PANTHER" id="PTHR12563">
    <property type="entry name" value="GLYCEROL-3-PHOSPHATE ACYLTRANSFERASE"/>
    <property type="match status" value="1"/>
</dbReference>
<proteinExistence type="predicted"/>
<organism evidence="8 9">
    <name type="scientific">Roseicyclus marinus</name>
    <dbReference type="NCBI Taxonomy" id="2161673"/>
    <lineage>
        <taxon>Bacteria</taxon>
        <taxon>Pseudomonadati</taxon>
        <taxon>Pseudomonadota</taxon>
        <taxon>Alphaproteobacteria</taxon>
        <taxon>Rhodobacterales</taxon>
        <taxon>Roseobacteraceae</taxon>
        <taxon>Roseicyclus</taxon>
    </lineage>
</organism>
<dbReference type="GO" id="GO:0012505">
    <property type="term" value="C:endomembrane system"/>
    <property type="evidence" value="ECO:0007669"/>
    <property type="project" value="UniProtKB-SubCell"/>
</dbReference>
<name>A0AA48KNW9_9RHOB</name>
<dbReference type="RefSeq" id="WP_338272560.1">
    <property type="nucleotide sequence ID" value="NZ_AP027266.1"/>
</dbReference>
<dbReference type="EC" id="2.3.1.15" evidence="3"/>
<keyword evidence="6" id="KW-0812">Transmembrane</keyword>
<dbReference type="Pfam" id="PF19277">
    <property type="entry name" value="GPAT_C"/>
    <property type="match status" value="1"/>
</dbReference>